<feature type="domain" description="Beta-lactamase class A catalytic" evidence="7">
    <location>
        <begin position="347"/>
        <end position="576"/>
    </location>
</feature>
<keyword evidence="10" id="KW-1185">Reference proteome</keyword>
<dbReference type="SUPFAM" id="SSF52317">
    <property type="entry name" value="Class I glutamine amidotransferase-like"/>
    <property type="match status" value="1"/>
</dbReference>
<dbReference type="InterPro" id="IPR045155">
    <property type="entry name" value="Beta-lactam_cat"/>
</dbReference>
<dbReference type="eggNOG" id="COG2367">
    <property type="taxonomic scope" value="Bacteria"/>
</dbReference>
<dbReference type="InterPro" id="IPR040921">
    <property type="entry name" value="Peptidase_S66C"/>
</dbReference>
<dbReference type="AlphaFoldDB" id="G7GRF3"/>
<protein>
    <submittedName>
        <fullName evidence="9">Putative LD-carboxypeptidase</fullName>
    </submittedName>
</protein>
<evidence type="ECO:0000259" key="6">
    <source>
        <dbReference type="Pfam" id="PF02016"/>
    </source>
</evidence>
<dbReference type="PANTHER" id="PTHR30237">
    <property type="entry name" value="MURAMOYLTETRAPEPTIDE CARBOXYPEPTIDASE"/>
    <property type="match status" value="1"/>
</dbReference>
<feature type="domain" description="LD-carboxypeptidase N-terminal" evidence="6">
    <location>
        <begin position="28"/>
        <end position="152"/>
    </location>
</feature>
<dbReference type="CDD" id="cd07025">
    <property type="entry name" value="Peptidase_S66"/>
    <property type="match status" value="1"/>
</dbReference>
<gene>
    <name evidence="9" type="ORF">GOAMR_48_00890</name>
</gene>
<reference evidence="9 10" key="1">
    <citation type="submission" date="2011-11" db="EMBL/GenBank/DDBJ databases">
        <title>Whole genome shotgun sequence of Gordonia amarae NBRC 15530.</title>
        <authorList>
            <person name="Takarada H."/>
            <person name="Hosoyama A."/>
            <person name="Tsuchikane K."/>
            <person name="Katsumata H."/>
            <person name="Yamazaki S."/>
            <person name="Fujita N."/>
        </authorList>
    </citation>
    <scope>NUCLEOTIDE SEQUENCE [LARGE SCALE GENOMIC DNA]</scope>
    <source>
        <strain evidence="9 10">NBRC 15530</strain>
    </source>
</reference>
<keyword evidence="2 9" id="KW-0121">Carboxypeptidase</keyword>
<dbReference type="InterPro" id="IPR040449">
    <property type="entry name" value="Peptidase_S66_N"/>
</dbReference>
<dbReference type="InterPro" id="IPR029062">
    <property type="entry name" value="Class_I_gatase-like"/>
</dbReference>
<evidence type="ECO:0000256" key="3">
    <source>
        <dbReference type="ARBA" id="ARBA00022670"/>
    </source>
</evidence>
<keyword evidence="5" id="KW-0720">Serine protease</keyword>
<dbReference type="GO" id="GO:0008236">
    <property type="term" value="F:serine-type peptidase activity"/>
    <property type="evidence" value="ECO:0007669"/>
    <property type="project" value="UniProtKB-KW"/>
</dbReference>
<evidence type="ECO:0000259" key="8">
    <source>
        <dbReference type="Pfam" id="PF17676"/>
    </source>
</evidence>
<dbReference type="GO" id="GO:0006508">
    <property type="term" value="P:proteolysis"/>
    <property type="evidence" value="ECO:0007669"/>
    <property type="project" value="UniProtKB-KW"/>
</dbReference>
<dbReference type="EMBL" id="BAED01000048">
    <property type="protein sequence ID" value="GAB06178.1"/>
    <property type="molecule type" value="Genomic_DNA"/>
</dbReference>
<evidence type="ECO:0000256" key="1">
    <source>
        <dbReference type="ARBA" id="ARBA00010233"/>
    </source>
</evidence>
<evidence type="ECO:0000256" key="4">
    <source>
        <dbReference type="ARBA" id="ARBA00022801"/>
    </source>
</evidence>
<dbReference type="InterPro" id="IPR012338">
    <property type="entry name" value="Beta-lactam/transpept-like"/>
</dbReference>
<dbReference type="eggNOG" id="COG1619">
    <property type="taxonomic scope" value="Bacteria"/>
</dbReference>
<dbReference type="GO" id="GO:0030655">
    <property type="term" value="P:beta-lactam antibiotic catabolic process"/>
    <property type="evidence" value="ECO:0007669"/>
    <property type="project" value="InterPro"/>
</dbReference>
<accession>G7GRF3</accession>
<dbReference type="Pfam" id="PF13354">
    <property type="entry name" value="Beta-lactamase2"/>
    <property type="match status" value="1"/>
</dbReference>
<dbReference type="GO" id="GO:0004180">
    <property type="term" value="F:carboxypeptidase activity"/>
    <property type="evidence" value="ECO:0007669"/>
    <property type="project" value="UniProtKB-KW"/>
</dbReference>
<evidence type="ECO:0000313" key="10">
    <source>
        <dbReference type="Proteomes" id="UP000006023"/>
    </source>
</evidence>
<dbReference type="InterPro" id="IPR003507">
    <property type="entry name" value="S66_fam"/>
</dbReference>
<dbReference type="Pfam" id="PF02016">
    <property type="entry name" value="Peptidase_S66"/>
    <property type="match status" value="1"/>
</dbReference>
<dbReference type="GO" id="GO:0008800">
    <property type="term" value="F:beta-lactamase activity"/>
    <property type="evidence" value="ECO:0007669"/>
    <property type="project" value="InterPro"/>
</dbReference>
<evidence type="ECO:0000256" key="2">
    <source>
        <dbReference type="ARBA" id="ARBA00022645"/>
    </source>
</evidence>
<dbReference type="SUPFAM" id="SSF141986">
    <property type="entry name" value="LD-carboxypeptidase A C-terminal domain-like"/>
    <property type="match status" value="1"/>
</dbReference>
<evidence type="ECO:0000313" key="9">
    <source>
        <dbReference type="EMBL" id="GAB06178.1"/>
    </source>
</evidence>
<dbReference type="Proteomes" id="UP000006023">
    <property type="component" value="Unassembled WGS sequence"/>
</dbReference>
<name>G7GRF3_9ACTN</name>
<dbReference type="InterPro" id="IPR027461">
    <property type="entry name" value="Carboxypeptidase_A_C_sf"/>
</dbReference>
<dbReference type="SUPFAM" id="SSF56601">
    <property type="entry name" value="beta-lactamase/transpeptidase-like"/>
    <property type="match status" value="1"/>
</dbReference>
<dbReference type="Gene3D" id="3.40.50.10740">
    <property type="entry name" value="Class I glutamine amidotransferase-like"/>
    <property type="match status" value="1"/>
</dbReference>
<dbReference type="STRING" id="1075090.GOAMR_48_00890"/>
<dbReference type="Gene3D" id="3.40.710.10">
    <property type="entry name" value="DD-peptidase/beta-lactamase superfamily"/>
    <property type="match status" value="1"/>
</dbReference>
<proteinExistence type="inferred from homology"/>
<dbReference type="Gene3D" id="3.50.30.60">
    <property type="entry name" value="LD-carboxypeptidase A C-terminal domain-like"/>
    <property type="match status" value="1"/>
</dbReference>
<evidence type="ECO:0000256" key="5">
    <source>
        <dbReference type="ARBA" id="ARBA00022825"/>
    </source>
</evidence>
<comment type="similarity">
    <text evidence="1">Belongs to the peptidase S66 family.</text>
</comment>
<organism evidence="9 10">
    <name type="scientific">Gordonia amarae NBRC 15530</name>
    <dbReference type="NCBI Taxonomy" id="1075090"/>
    <lineage>
        <taxon>Bacteria</taxon>
        <taxon>Bacillati</taxon>
        <taxon>Actinomycetota</taxon>
        <taxon>Actinomycetes</taxon>
        <taxon>Mycobacteriales</taxon>
        <taxon>Gordoniaceae</taxon>
        <taxon>Gordonia</taxon>
    </lineage>
</organism>
<dbReference type="Pfam" id="PF17676">
    <property type="entry name" value="Peptidase_S66C"/>
    <property type="match status" value="1"/>
</dbReference>
<keyword evidence="3" id="KW-0645">Protease</keyword>
<sequence>MTGGAGTVAGVYRLAYLDTAPIVAGDHVRIIAPAGPVTAEQLDRAVRYCRGWGCEVSVGEHVLAGHPSVAYLSASDGPRRADLVAAWTDPDVDVVLCARGGFGSMRLLDALDWALLRDGTARRDGRPTLLAGSSDITALHEAFALHLDVPTLFCPMPATDDFDTSPTIRADVRRWLFEPWRGRDLIGPATETMVAGRAAGRLGGGTLSLLAAGVGSPEAAARSGELLLLEDVDEEPYRLDNLLVQLDRSGRLAAAGAVVLGSWRDCGDPAAVREVMDRYLSGLGVPVLWQQGFGHDPDALSVPLNVGAILDATGDGRPTLTVGALPDAPTAPFLLPPLDTRARWSVRIVNAADGAVLAEHTPDVLCKTASIGKIFLLIEVARRLESGELSPEQRITVPPELHVRDSGLLHMMAWHDVAIADAALLVGAVSDNLATNALIHLCGLDAVRAVAPALGYRDTTLVDYIRSERLPGMPWTASCGTGAELADLMRRLGEGDTEESCEATILTPGVRARVLEWLAAGADTSMVAGGMRLDPLAHVDPVEDGVVLRHKTGTIDTARIDVGHVAGPTGRVAYAVAANWDDDVASGHDMRSSVLGAMDTIGERIRARVTGRG</sequence>
<feature type="domain" description="LD-carboxypeptidase C-terminal" evidence="8">
    <location>
        <begin position="200"/>
        <end position="308"/>
    </location>
</feature>
<dbReference type="InterPro" id="IPR027478">
    <property type="entry name" value="LdcA_N"/>
</dbReference>
<evidence type="ECO:0000259" key="7">
    <source>
        <dbReference type="Pfam" id="PF13354"/>
    </source>
</evidence>
<dbReference type="PANTHER" id="PTHR30237:SF2">
    <property type="entry name" value="MUREIN TETRAPEPTIDE CARBOXYPEPTIDASE"/>
    <property type="match status" value="1"/>
</dbReference>
<comment type="caution">
    <text evidence="9">The sequence shown here is derived from an EMBL/GenBank/DDBJ whole genome shotgun (WGS) entry which is preliminary data.</text>
</comment>
<keyword evidence="4" id="KW-0378">Hydrolase</keyword>